<organism evidence="1 2">
    <name type="scientific">Pantoea ananatis (strain LMG 20103)</name>
    <dbReference type="NCBI Taxonomy" id="706191"/>
    <lineage>
        <taxon>Bacteria</taxon>
        <taxon>Pseudomonadati</taxon>
        <taxon>Pseudomonadota</taxon>
        <taxon>Gammaproteobacteria</taxon>
        <taxon>Enterobacterales</taxon>
        <taxon>Erwiniaceae</taxon>
        <taxon>Pantoea</taxon>
    </lineage>
</organism>
<evidence type="ECO:0000313" key="1">
    <source>
        <dbReference type="EMBL" id="ADD76791.1"/>
    </source>
</evidence>
<dbReference type="Proteomes" id="UP000001702">
    <property type="component" value="Chromosome"/>
</dbReference>
<sequence>MKVAFDVDVIKHLSITGMIRQVSEWDYKYIQQSQHPRINPFCKHPRASRALMSEYKRALNQYGVELPSFIANPPDVNAIIHQHRGIGEGKVDFSRIT</sequence>
<dbReference type="AlphaFoldDB" id="D4GCW8"/>
<accession>D4GCW8</accession>
<proteinExistence type="predicted"/>
<dbReference type="KEGG" id="pam:PANA_1624"/>
<gene>
    <name evidence="1" type="ordered locus">PANA_1624</name>
</gene>
<protein>
    <submittedName>
        <fullName evidence="1">Uncharacterized protein</fullName>
    </submittedName>
</protein>
<dbReference type="InterPro" id="IPR036237">
    <property type="entry name" value="Xyl_isomerase-like_sf"/>
</dbReference>
<keyword evidence="2" id="KW-1185">Reference proteome</keyword>
<dbReference type="EMBL" id="CP001875">
    <property type="protein sequence ID" value="ADD76791.1"/>
    <property type="molecule type" value="Genomic_DNA"/>
</dbReference>
<dbReference type="SUPFAM" id="SSF51658">
    <property type="entry name" value="Xylose isomerase-like"/>
    <property type="match status" value="1"/>
</dbReference>
<dbReference type="HOGENOM" id="CLU_2344083_0_0_6"/>
<dbReference type="STRING" id="706191.PANA_1624"/>
<dbReference type="eggNOG" id="COG1082">
    <property type="taxonomic scope" value="Bacteria"/>
</dbReference>
<reference evidence="1 2" key="1">
    <citation type="journal article" date="2010" name="J. Bacteriol.">
        <title>Genome sequence of Pantoea ananatis LMG20103, the causative agent of Eucalyptus blight and dieback.</title>
        <authorList>
            <person name="De Maayer P."/>
            <person name="Chan W.Y."/>
            <person name="Venter S.N."/>
            <person name="Toth I.K."/>
            <person name="Birch P.R."/>
            <person name="Joubert F."/>
            <person name="Coutinho T.A."/>
        </authorList>
    </citation>
    <scope>NUCLEOTIDE SEQUENCE [LARGE SCALE GENOMIC DNA]</scope>
    <source>
        <strain evidence="1 2">LMG 20103</strain>
    </source>
</reference>
<name>D4GCW8_PANAM</name>
<evidence type="ECO:0000313" key="2">
    <source>
        <dbReference type="Proteomes" id="UP000001702"/>
    </source>
</evidence>